<dbReference type="InterPro" id="IPR004860">
    <property type="entry name" value="LAGLIDADG_dom"/>
</dbReference>
<dbReference type="AlphaFoldDB" id="A0A168RBK4"/>
<proteinExistence type="predicted"/>
<dbReference type="FunFam" id="3.10.28.10:FF:000010">
    <property type="entry name" value="LAGLIDADG homing endonuclease I-LtrII"/>
    <property type="match status" value="1"/>
</dbReference>
<dbReference type="RefSeq" id="YP_009254055.1">
    <property type="nucleotide sequence ID" value="NC_030206.1"/>
</dbReference>
<reference evidence="2" key="1">
    <citation type="submission" date="2016-02" db="EMBL/GenBank/DDBJ databases">
        <authorList>
            <person name="Wen L."/>
            <person name="He K."/>
            <person name="Yang H."/>
        </authorList>
    </citation>
    <scope>NUCLEOTIDE SEQUENCE</scope>
</reference>
<dbReference type="Pfam" id="PF00961">
    <property type="entry name" value="LAGLIDADG_1"/>
    <property type="match status" value="2"/>
</dbReference>
<geneLocation type="mitochondrion" evidence="2"/>
<feature type="non-terminal residue" evidence="2">
    <location>
        <position position="1"/>
    </location>
</feature>
<accession>A0A168RBK4</accession>
<dbReference type="SUPFAM" id="SSF55608">
    <property type="entry name" value="Homing endonucleases"/>
    <property type="match status" value="2"/>
</dbReference>
<dbReference type="InterPro" id="IPR027434">
    <property type="entry name" value="Homing_endonucl"/>
</dbReference>
<evidence type="ECO:0000313" key="2">
    <source>
        <dbReference type="EMBL" id="ANC62740.1"/>
    </source>
</evidence>
<feature type="domain" description="Homing endonuclease LAGLIDADG" evidence="1">
    <location>
        <begin position="63"/>
        <end position="165"/>
    </location>
</feature>
<sequence>KRCLWVTIKIYIFIVFMGCAPAKNMVIKYTSFTPTSESAYISTSPDKSIPSNNNSYYLHPYYITGFVDGEGCFTTSIYKDSRMLTGWQVKPIFKISLHNRDRNILEAIQRTLGVGKIYKRASLGLGKDSLEYRVSSLKNLKVIIDHLEKYPLITQKLADYLLFKQSVNLIEKKEHLTNTGLLKLVGIKSVLNWGLSEKFGESFPNIVPAKRPVVKPTGIQDTNWLRGFVEAEGSFQVIIQESKDKTVNNVSLRFTITQHSRDSLLLESFVDYLGCGRGYPVSNRKEIHFIVSVFSDISNKIVPLFNEYPLIGTKKEDYLDFLKVVELMKSKDHLTKEGKEKIKIIKSNMNSHRIHNTSNSPSEAE</sequence>
<dbReference type="PANTHER" id="PTHR36181">
    <property type="entry name" value="INTRON-ENCODED ENDONUCLEASE AI3-RELATED"/>
    <property type="match status" value="1"/>
</dbReference>
<dbReference type="GO" id="GO:0005739">
    <property type="term" value="C:mitochondrion"/>
    <property type="evidence" value="ECO:0007669"/>
    <property type="project" value="UniProtKB-ARBA"/>
</dbReference>
<dbReference type="GeneID" id="27910862"/>
<keyword evidence="2" id="KW-0496">Mitochondrion</keyword>
<evidence type="ECO:0000259" key="1">
    <source>
        <dbReference type="Pfam" id="PF00961"/>
    </source>
</evidence>
<organism evidence="2">
    <name type="scientific">Hypomyces aurantius</name>
    <dbReference type="NCBI Taxonomy" id="29852"/>
    <lineage>
        <taxon>Eukaryota</taxon>
        <taxon>Fungi</taxon>
        <taxon>Dikarya</taxon>
        <taxon>Ascomycota</taxon>
        <taxon>Pezizomycotina</taxon>
        <taxon>Sordariomycetes</taxon>
        <taxon>Hypocreomycetidae</taxon>
        <taxon>Hypocreales</taxon>
        <taxon>Hypocreaceae</taxon>
        <taxon>Hypomyces</taxon>
    </lineage>
</organism>
<dbReference type="Gene3D" id="3.10.28.10">
    <property type="entry name" value="Homing endonucleases"/>
    <property type="match status" value="2"/>
</dbReference>
<name>A0A168RBK4_9HYPO</name>
<feature type="domain" description="Homing endonuclease LAGLIDADG" evidence="1">
    <location>
        <begin position="225"/>
        <end position="325"/>
    </location>
</feature>
<dbReference type="EMBL" id="KU666552">
    <property type="protein sequence ID" value="ANC62740.1"/>
    <property type="molecule type" value="Genomic_DNA"/>
</dbReference>
<gene>
    <name evidence="2" type="primary">orf365</name>
</gene>
<protein>
    <recommendedName>
        <fullName evidence="1">Homing endonuclease LAGLIDADG domain-containing protein</fullName>
    </recommendedName>
</protein>
<dbReference type="GO" id="GO:0004519">
    <property type="term" value="F:endonuclease activity"/>
    <property type="evidence" value="ECO:0007669"/>
    <property type="project" value="InterPro"/>
</dbReference>
<dbReference type="InterPro" id="IPR051289">
    <property type="entry name" value="LAGLIDADG_Endonuclease"/>
</dbReference>
<dbReference type="PANTHER" id="PTHR36181:SF4">
    <property type="entry name" value="LAGLIDADG ENDONUCLEASE"/>
    <property type="match status" value="1"/>
</dbReference>